<dbReference type="GO" id="GO:0006355">
    <property type="term" value="P:regulation of DNA-templated transcription"/>
    <property type="evidence" value="ECO:0007669"/>
    <property type="project" value="InterPro"/>
</dbReference>
<dbReference type="RefSeq" id="WP_126620793.1">
    <property type="nucleotide sequence ID" value="NZ_JBHUCY010000058.1"/>
</dbReference>
<reference evidence="1 2" key="1">
    <citation type="submission" date="2018-12" db="EMBL/GenBank/DDBJ databases">
        <authorList>
            <person name="Yang Y."/>
        </authorList>
    </citation>
    <scope>NUCLEOTIDE SEQUENCE [LARGE SCALE GENOMIC DNA]</scope>
    <source>
        <strain evidence="1 2">L-25-5w-1</strain>
    </source>
</reference>
<dbReference type="AlphaFoldDB" id="A0A3S0JZT0"/>
<dbReference type="Proteomes" id="UP000277007">
    <property type="component" value="Unassembled WGS sequence"/>
</dbReference>
<sequence>MSRSRKGKGTRRTTTPINVWCLPAEREELERLAETAGLSMSAYLRQVGTGYQPRSVVDYDQVAIMARANADLNRLGGLLKMWLTNEERLTPEQVTQLTKDIAAANELLKQAAKKIVRSKI</sequence>
<protein>
    <submittedName>
        <fullName evidence="1">Conjugal transfer protein TraJ</fullName>
    </submittedName>
</protein>
<dbReference type="Gene3D" id="1.10.1220.10">
    <property type="entry name" value="Met repressor-like"/>
    <property type="match status" value="1"/>
</dbReference>
<organism evidence="1 2">
    <name type="scientific">Azospirillum griseum</name>
    <dbReference type="NCBI Taxonomy" id="2496639"/>
    <lineage>
        <taxon>Bacteria</taxon>
        <taxon>Pseudomonadati</taxon>
        <taxon>Pseudomonadota</taxon>
        <taxon>Alphaproteobacteria</taxon>
        <taxon>Rhodospirillales</taxon>
        <taxon>Azospirillaceae</taxon>
        <taxon>Azospirillum</taxon>
    </lineage>
</organism>
<evidence type="ECO:0000313" key="2">
    <source>
        <dbReference type="Proteomes" id="UP000277007"/>
    </source>
</evidence>
<dbReference type="Pfam" id="PF21983">
    <property type="entry name" value="NikA-like"/>
    <property type="match status" value="1"/>
</dbReference>
<evidence type="ECO:0000313" key="1">
    <source>
        <dbReference type="EMBL" id="RTR11323.1"/>
    </source>
</evidence>
<proteinExistence type="predicted"/>
<dbReference type="OrthoDB" id="7595056at2"/>
<comment type="caution">
    <text evidence="1">The sequence shown here is derived from an EMBL/GenBank/DDBJ whole genome shotgun (WGS) entry which is preliminary data.</text>
</comment>
<name>A0A3S0JZT0_9PROT</name>
<dbReference type="InterPro" id="IPR053842">
    <property type="entry name" value="NikA-like"/>
</dbReference>
<gene>
    <name evidence="1" type="ORF">EJ903_26115</name>
</gene>
<keyword evidence="2" id="KW-1185">Reference proteome</keyword>
<dbReference type="InterPro" id="IPR013321">
    <property type="entry name" value="Arc_rbn_hlx_hlx"/>
</dbReference>
<dbReference type="EMBL" id="RXMA01000080">
    <property type="protein sequence ID" value="RTR11323.1"/>
    <property type="molecule type" value="Genomic_DNA"/>
</dbReference>
<accession>A0A3S0JZT0</accession>